<dbReference type="EMBL" id="JABKKF010000006">
    <property type="protein sequence ID" value="NPD92205.1"/>
    <property type="molecule type" value="Genomic_DNA"/>
</dbReference>
<evidence type="ECO:0000313" key="2">
    <source>
        <dbReference type="EMBL" id="NPD92205.1"/>
    </source>
</evidence>
<comment type="caution">
    <text evidence="2">The sequence shown here is derived from an EMBL/GenBank/DDBJ whole genome shotgun (WGS) entry which is preliminary data.</text>
</comment>
<dbReference type="PROSITE" id="PS51658">
    <property type="entry name" value="BFN"/>
    <property type="match status" value="1"/>
</dbReference>
<sequence length="191" mass="21467">MTGKDSRVLLSYDSVSLLVGNEKLGVITLTDKTKDRALSIICGIGIANELKLRDELPDGAFGKRLPEVLVKTLGYLDDLTSYYIYISGIRNGEYISSLMNEEQDLCLPLRVSEAVLLARIMHIDMFIDAGLMMRQSSAYEQGAQKMTIPLNALKTEELVDELEKAISKEDYRQASYIKEELDRRKHDAGNE</sequence>
<dbReference type="InterPro" id="IPR003729">
    <property type="entry name" value="Bi_nuclease_dom"/>
</dbReference>
<dbReference type="Proteomes" id="UP000714420">
    <property type="component" value="Unassembled WGS sequence"/>
</dbReference>
<organism evidence="2 3">
    <name type="scientific">Xylanibacter muris</name>
    <dbReference type="NCBI Taxonomy" id="2736290"/>
    <lineage>
        <taxon>Bacteria</taxon>
        <taxon>Pseudomonadati</taxon>
        <taxon>Bacteroidota</taxon>
        <taxon>Bacteroidia</taxon>
        <taxon>Bacteroidales</taxon>
        <taxon>Prevotellaceae</taxon>
        <taxon>Xylanibacter</taxon>
    </lineage>
</organism>
<evidence type="ECO:0000259" key="1">
    <source>
        <dbReference type="PROSITE" id="PS51658"/>
    </source>
</evidence>
<evidence type="ECO:0000313" key="3">
    <source>
        <dbReference type="Proteomes" id="UP000714420"/>
    </source>
</evidence>
<feature type="domain" description="BFN" evidence="1">
    <location>
        <begin position="7"/>
        <end position="139"/>
    </location>
</feature>
<accession>A0ABX2AN73</accession>
<name>A0ABX2AN73_9BACT</name>
<proteinExistence type="predicted"/>
<keyword evidence="3" id="KW-1185">Reference proteome</keyword>
<gene>
    <name evidence="2" type="ORF">HPS56_07575</name>
</gene>
<dbReference type="RefSeq" id="WP_172275557.1">
    <property type="nucleotide sequence ID" value="NZ_CASGMU010000014.1"/>
</dbReference>
<reference evidence="2 3" key="1">
    <citation type="submission" date="2020-05" db="EMBL/GenBank/DDBJ databases">
        <title>Distinct polysaccharide utilization as determinants for interspecies competition between intestinal Prevotella spp.</title>
        <authorList>
            <person name="Galvez E.J.C."/>
            <person name="Iljazovic A."/>
            <person name="Strowig T."/>
        </authorList>
    </citation>
    <scope>NUCLEOTIDE SEQUENCE [LARGE SCALE GENOMIC DNA]</scope>
    <source>
        <strain evidence="2 3">PMUR</strain>
    </source>
</reference>
<protein>
    <recommendedName>
        <fullName evidence="1">BFN domain-containing protein</fullName>
    </recommendedName>
</protein>